<sequence length="38" mass="4398">MTISVQWREINKNTLAKQTLSSISNKNYAYFSFLSELA</sequence>
<proteinExistence type="predicted"/>
<evidence type="ECO:0000313" key="1">
    <source>
        <dbReference type="EMBL" id="GAC34666.1"/>
    </source>
</evidence>
<protein>
    <submittedName>
        <fullName evidence="1">Uncharacterized protein</fullName>
    </submittedName>
</protein>
<keyword evidence="2" id="KW-1185">Reference proteome</keyword>
<dbReference type="Proteomes" id="UP000006322">
    <property type="component" value="Unassembled WGS sequence"/>
</dbReference>
<evidence type="ECO:0000313" key="2">
    <source>
        <dbReference type="Proteomes" id="UP000006322"/>
    </source>
</evidence>
<organism evidence="1 2">
    <name type="scientific">Paraglaciecola polaris LMG 21857</name>
    <dbReference type="NCBI Taxonomy" id="1129793"/>
    <lineage>
        <taxon>Bacteria</taxon>
        <taxon>Pseudomonadati</taxon>
        <taxon>Pseudomonadota</taxon>
        <taxon>Gammaproteobacteria</taxon>
        <taxon>Alteromonadales</taxon>
        <taxon>Alteromonadaceae</taxon>
        <taxon>Paraglaciecola</taxon>
    </lineage>
</organism>
<dbReference type="AlphaFoldDB" id="K6ZF30"/>
<name>K6ZF30_9ALTE</name>
<accession>K6ZF30</accession>
<gene>
    <name evidence="1" type="ORF">GPLA_3781</name>
</gene>
<comment type="caution">
    <text evidence="1">The sequence shown here is derived from an EMBL/GenBank/DDBJ whole genome shotgun (WGS) entry which is preliminary data.</text>
</comment>
<dbReference type="EMBL" id="BAER01000115">
    <property type="protein sequence ID" value="GAC34666.1"/>
    <property type="molecule type" value="Genomic_DNA"/>
</dbReference>
<reference evidence="2" key="1">
    <citation type="journal article" date="2014" name="Environ. Microbiol.">
        <title>Comparative genomics of the marine bacterial genus Glaciecola reveals the high degree of genomic diversity and genomic characteristic for cold adaptation.</title>
        <authorList>
            <person name="Qin Q.L."/>
            <person name="Xie B.B."/>
            <person name="Yu Y."/>
            <person name="Shu Y.L."/>
            <person name="Rong J.C."/>
            <person name="Zhang Y.J."/>
            <person name="Zhao D.L."/>
            <person name="Chen X.L."/>
            <person name="Zhang X.Y."/>
            <person name="Chen B."/>
            <person name="Zhou B.C."/>
            <person name="Zhang Y.Z."/>
        </authorList>
    </citation>
    <scope>NUCLEOTIDE SEQUENCE [LARGE SCALE GENOMIC DNA]</scope>
    <source>
        <strain evidence="2">LMG 21857</strain>
    </source>
</reference>